<keyword evidence="6" id="KW-0732">Signal</keyword>
<evidence type="ECO:0000256" key="2">
    <source>
        <dbReference type="ARBA" id="ARBA00022723"/>
    </source>
</evidence>
<feature type="signal peptide" evidence="6">
    <location>
        <begin position="1"/>
        <end position="24"/>
    </location>
</feature>
<evidence type="ECO:0000256" key="5">
    <source>
        <dbReference type="HAMAP-Rule" id="MF_00209"/>
    </source>
</evidence>
<dbReference type="Proteomes" id="UP000295543">
    <property type="component" value="Unassembled WGS sequence"/>
</dbReference>
<feature type="chain" id="PRO_5020190002" description="Inorganic pyrophosphatase" evidence="6">
    <location>
        <begin position="25"/>
        <end position="209"/>
    </location>
</feature>
<feature type="binding site" evidence="5">
    <location>
        <position position="94"/>
    </location>
    <ligand>
        <name>Mg(2+)</name>
        <dbReference type="ChEBI" id="CHEBI:18420"/>
        <label>1</label>
    </ligand>
</feature>
<comment type="subunit">
    <text evidence="5">Homohexamer.</text>
</comment>
<dbReference type="InterPro" id="IPR008162">
    <property type="entry name" value="Pyrophosphatase"/>
</dbReference>
<keyword evidence="5" id="KW-0963">Cytoplasm</keyword>
<dbReference type="GO" id="GO:0006796">
    <property type="term" value="P:phosphate-containing compound metabolic process"/>
    <property type="evidence" value="ECO:0007669"/>
    <property type="project" value="InterPro"/>
</dbReference>
<evidence type="ECO:0000256" key="3">
    <source>
        <dbReference type="ARBA" id="ARBA00022801"/>
    </source>
</evidence>
<comment type="cofactor">
    <cofactor evidence="1 5">
        <name>Mg(2+)</name>
        <dbReference type="ChEBI" id="CHEBI:18420"/>
    </cofactor>
</comment>
<dbReference type="PROSITE" id="PS00387">
    <property type="entry name" value="PPASE"/>
    <property type="match status" value="1"/>
</dbReference>
<comment type="catalytic activity">
    <reaction evidence="5">
        <text>diphosphate + H2O = 2 phosphate + H(+)</text>
        <dbReference type="Rhea" id="RHEA:24576"/>
        <dbReference type="ChEBI" id="CHEBI:15377"/>
        <dbReference type="ChEBI" id="CHEBI:15378"/>
        <dbReference type="ChEBI" id="CHEBI:33019"/>
        <dbReference type="ChEBI" id="CHEBI:43474"/>
        <dbReference type="EC" id="3.6.1.1"/>
    </reaction>
</comment>
<feature type="binding site" evidence="5">
    <location>
        <position position="126"/>
    </location>
    <ligand>
        <name>Mg(2+)</name>
        <dbReference type="ChEBI" id="CHEBI:18420"/>
        <label>1</label>
    </ligand>
</feature>
<feature type="binding site" evidence="5">
    <location>
        <position position="94"/>
    </location>
    <ligand>
        <name>Mg(2+)</name>
        <dbReference type="ChEBI" id="CHEBI:18420"/>
        <label>2</label>
    </ligand>
</feature>
<dbReference type="EMBL" id="SMTG01000002">
    <property type="protein sequence ID" value="TDK32626.1"/>
    <property type="molecule type" value="Genomic_DNA"/>
</dbReference>
<gene>
    <name evidence="5" type="primary">ppa</name>
    <name evidence="7" type="ORF">E2F49_00660</name>
</gene>
<keyword evidence="3 5" id="KW-0378">Hydrolase</keyword>
<keyword evidence="2 5" id="KW-0479">Metal-binding</keyword>
<keyword evidence="4 5" id="KW-0460">Magnesium</keyword>
<dbReference type="OrthoDB" id="5187599at2"/>
<evidence type="ECO:0000313" key="8">
    <source>
        <dbReference type="Proteomes" id="UP000295543"/>
    </source>
</evidence>
<dbReference type="HAMAP" id="MF_00209">
    <property type="entry name" value="Inorganic_PPase"/>
    <property type="match status" value="1"/>
</dbReference>
<feature type="binding site" evidence="5">
    <location>
        <position position="89"/>
    </location>
    <ligand>
        <name>Mg(2+)</name>
        <dbReference type="ChEBI" id="CHEBI:18420"/>
        <label>1</label>
    </ligand>
</feature>
<keyword evidence="8" id="KW-1185">Reference proteome</keyword>
<feature type="binding site" evidence="5">
    <location>
        <position position="165"/>
    </location>
    <ligand>
        <name>substrate</name>
    </ligand>
</feature>
<dbReference type="RefSeq" id="WP_133392198.1">
    <property type="nucleotide sequence ID" value="NZ_SMTG01000002.1"/>
</dbReference>
<comment type="subcellular location">
    <subcellularLocation>
        <location evidence="5">Cytoplasm</location>
    </subcellularLocation>
</comment>
<dbReference type="SUPFAM" id="SSF50324">
    <property type="entry name" value="Inorganic pyrophosphatase"/>
    <property type="match status" value="1"/>
</dbReference>
<dbReference type="Pfam" id="PF00719">
    <property type="entry name" value="Pyrophosphatase"/>
    <property type="match status" value="1"/>
</dbReference>
<dbReference type="AlphaFoldDB" id="A0A4R5UC38"/>
<dbReference type="EC" id="3.6.1.1" evidence="5"/>
<protein>
    <recommendedName>
        <fullName evidence="5">Inorganic pyrophosphatase</fullName>
        <ecNumber evidence="5">3.6.1.1</ecNumber>
    </recommendedName>
    <alternativeName>
        <fullName evidence="5">Pyrophosphate phospho-hydrolase</fullName>
        <shortName evidence="5">PPase</shortName>
    </alternativeName>
</protein>
<evidence type="ECO:0000256" key="4">
    <source>
        <dbReference type="ARBA" id="ARBA00022842"/>
    </source>
</evidence>
<dbReference type="Gene3D" id="3.90.80.10">
    <property type="entry name" value="Inorganic pyrophosphatase"/>
    <property type="match status" value="1"/>
</dbReference>
<accession>A0A4R5UC38</accession>
<reference evidence="7 8" key="1">
    <citation type="submission" date="2019-03" db="EMBL/GenBank/DDBJ databases">
        <title>Luteimonas zhaokaii sp.nov., isolated from the rectal contents of Plateau pika in Yushu, Qinghai Province, China.</title>
        <authorList>
            <person name="Zhang G."/>
        </authorList>
    </citation>
    <scope>NUCLEOTIDE SEQUENCE [LARGE SCALE GENOMIC DNA]</scope>
    <source>
        <strain evidence="7 8">THG-MD21</strain>
    </source>
</reference>
<evidence type="ECO:0000313" key="7">
    <source>
        <dbReference type="EMBL" id="TDK32626.1"/>
    </source>
</evidence>
<feature type="binding site" evidence="5">
    <location>
        <position position="67"/>
    </location>
    <ligand>
        <name>substrate</name>
    </ligand>
</feature>
<feature type="binding site" evidence="5">
    <location>
        <position position="79"/>
    </location>
    <ligand>
        <name>substrate</name>
    </ligand>
</feature>
<dbReference type="GO" id="GO:0000287">
    <property type="term" value="F:magnesium ion binding"/>
    <property type="evidence" value="ECO:0007669"/>
    <property type="project" value="UniProtKB-UniRule"/>
</dbReference>
<dbReference type="CDD" id="cd00412">
    <property type="entry name" value="pyrophosphatase"/>
    <property type="match status" value="1"/>
</dbReference>
<evidence type="ECO:0000256" key="6">
    <source>
        <dbReference type="SAM" id="SignalP"/>
    </source>
</evidence>
<dbReference type="GO" id="GO:0005737">
    <property type="term" value="C:cytoplasm"/>
    <property type="evidence" value="ECO:0007669"/>
    <property type="project" value="UniProtKB-SubCell"/>
</dbReference>
<dbReference type="PANTHER" id="PTHR10286">
    <property type="entry name" value="INORGANIC PYROPHOSPHATASE"/>
    <property type="match status" value="1"/>
</dbReference>
<evidence type="ECO:0000256" key="1">
    <source>
        <dbReference type="ARBA" id="ARBA00001946"/>
    </source>
</evidence>
<dbReference type="GO" id="GO:0004427">
    <property type="term" value="F:inorganic diphosphate phosphatase activity"/>
    <property type="evidence" value="ECO:0007669"/>
    <property type="project" value="UniProtKB-UniRule"/>
</dbReference>
<comment type="function">
    <text evidence="5">Catalyzes the hydrolysis of inorganic pyrophosphate (PPi) forming two phosphate ions.</text>
</comment>
<organism evidence="7 8">
    <name type="scientific">Luteimonas terrae</name>
    <dbReference type="NCBI Taxonomy" id="1530191"/>
    <lineage>
        <taxon>Bacteria</taxon>
        <taxon>Pseudomonadati</taxon>
        <taxon>Pseudomonadota</taxon>
        <taxon>Gammaproteobacteria</taxon>
        <taxon>Lysobacterales</taxon>
        <taxon>Lysobacteraceae</taxon>
        <taxon>Luteimonas</taxon>
    </lineage>
</organism>
<feature type="binding site" evidence="5">
    <location>
        <position position="54"/>
    </location>
    <ligand>
        <name>substrate</name>
    </ligand>
</feature>
<comment type="similarity">
    <text evidence="5">Belongs to the PPase family.</text>
</comment>
<proteinExistence type="inferred from homology"/>
<sequence length="209" mass="22409">MRSSRRHTLHAIVLGCLLPLAAQAGSPPAHDRQPEIEPAEATLLVEIPAGSFTKYESDADGRIFVDRFLSMPMAYPANYGSMPGTHAGDGDPLDALVLTRAPLHPGVRIRFRPLGVLRMVDGGEQDEKIIGVPADAVDPTYAGIRSIDDLPAMERDRIEAFFRVYKDLPAGGKQVQLRGWGGADEAQAVIRAAVAAFDARASVAADATR</sequence>
<comment type="caution">
    <text evidence="7">The sequence shown here is derived from an EMBL/GenBank/DDBJ whole genome shotgun (WGS) entry which is preliminary data.</text>
</comment>
<dbReference type="InterPro" id="IPR036649">
    <property type="entry name" value="Pyrophosphatase_sf"/>
</dbReference>
<name>A0A4R5UC38_9GAMM</name>